<organism evidence="3 4">
    <name type="scientific">Eragrostis curvula</name>
    <name type="common">weeping love grass</name>
    <dbReference type="NCBI Taxonomy" id="38414"/>
    <lineage>
        <taxon>Eukaryota</taxon>
        <taxon>Viridiplantae</taxon>
        <taxon>Streptophyta</taxon>
        <taxon>Embryophyta</taxon>
        <taxon>Tracheophyta</taxon>
        <taxon>Spermatophyta</taxon>
        <taxon>Magnoliopsida</taxon>
        <taxon>Liliopsida</taxon>
        <taxon>Poales</taxon>
        <taxon>Poaceae</taxon>
        <taxon>PACMAD clade</taxon>
        <taxon>Chloridoideae</taxon>
        <taxon>Eragrostideae</taxon>
        <taxon>Eragrostidinae</taxon>
        <taxon>Eragrostis</taxon>
    </lineage>
</organism>
<dbReference type="Pfam" id="PF00646">
    <property type="entry name" value="F-box"/>
    <property type="match status" value="1"/>
</dbReference>
<dbReference type="PANTHER" id="PTHR33110:SF71">
    <property type="entry name" value="F-BOX_KELCH-REPEAT PROTEIN"/>
    <property type="match status" value="1"/>
</dbReference>
<dbReference type="InterPro" id="IPR001810">
    <property type="entry name" value="F-box_dom"/>
</dbReference>
<proteinExistence type="predicted"/>
<dbReference type="Gramene" id="TVU24448">
    <property type="protein sequence ID" value="TVU24448"/>
    <property type="gene ID" value="EJB05_26885"/>
</dbReference>
<keyword evidence="4" id="KW-1185">Reference proteome</keyword>
<dbReference type="OrthoDB" id="696313at2759"/>
<sequence length="172" mass="19083">MGGDLPILDQIRVEEKKEEDKREGCGGWWERSEESEEGARINVSSLGAPPSSRKSRRLNPAAATASIRARTALGARFLYCRRPISGTRTPSLPLSCLLLLFVLAPRVAHKRLAQPMAEATSYPQRRSWSDIPLELAGLVLRRLPAKVDHVRFAAVCPQWHSAAQQVPLPMQP</sequence>
<feature type="region of interest" description="Disordered" evidence="1">
    <location>
        <begin position="1"/>
        <end position="60"/>
    </location>
</feature>
<feature type="domain" description="F-box" evidence="2">
    <location>
        <begin position="128"/>
        <end position="167"/>
    </location>
</feature>
<reference evidence="3 4" key="1">
    <citation type="journal article" date="2019" name="Sci. Rep.">
        <title>A high-quality genome of Eragrostis curvula grass provides insights into Poaceae evolution and supports new strategies to enhance forage quality.</title>
        <authorList>
            <person name="Carballo J."/>
            <person name="Santos B.A.C.M."/>
            <person name="Zappacosta D."/>
            <person name="Garbus I."/>
            <person name="Selva J.P."/>
            <person name="Gallo C.A."/>
            <person name="Diaz A."/>
            <person name="Albertini E."/>
            <person name="Caccamo M."/>
            <person name="Echenique V."/>
        </authorList>
    </citation>
    <scope>NUCLEOTIDE SEQUENCE [LARGE SCALE GENOMIC DNA]</scope>
    <source>
        <strain evidence="4">cv. Victoria</strain>
        <tissue evidence="3">Leaf</tissue>
    </source>
</reference>
<name>A0A5J9UM89_9POAL</name>
<evidence type="ECO:0000259" key="2">
    <source>
        <dbReference type="Pfam" id="PF00646"/>
    </source>
</evidence>
<evidence type="ECO:0000313" key="4">
    <source>
        <dbReference type="Proteomes" id="UP000324897"/>
    </source>
</evidence>
<evidence type="ECO:0000313" key="3">
    <source>
        <dbReference type="EMBL" id="TVU24448.1"/>
    </source>
</evidence>
<dbReference type="AlphaFoldDB" id="A0A5J9UM89"/>
<evidence type="ECO:0000256" key="1">
    <source>
        <dbReference type="SAM" id="MobiDB-lite"/>
    </source>
</evidence>
<dbReference type="Gene3D" id="1.20.1280.50">
    <property type="match status" value="1"/>
</dbReference>
<protein>
    <recommendedName>
        <fullName evidence="2">F-box domain-containing protein</fullName>
    </recommendedName>
</protein>
<dbReference type="PANTHER" id="PTHR33110">
    <property type="entry name" value="F-BOX/KELCH-REPEAT PROTEIN-RELATED"/>
    <property type="match status" value="1"/>
</dbReference>
<dbReference type="CDD" id="cd09917">
    <property type="entry name" value="F-box_SF"/>
    <property type="match status" value="1"/>
</dbReference>
<accession>A0A5J9UM89</accession>
<feature type="non-terminal residue" evidence="3">
    <location>
        <position position="1"/>
    </location>
</feature>
<dbReference type="SUPFAM" id="SSF81383">
    <property type="entry name" value="F-box domain"/>
    <property type="match status" value="1"/>
</dbReference>
<gene>
    <name evidence="3" type="ORF">EJB05_26885</name>
</gene>
<dbReference type="Proteomes" id="UP000324897">
    <property type="component" value="Chromosome 2"/>
</dbReference>
<feature type="compositionally biased region" description="Basic and acidic residues" evidence="1">
    <location>
        <begin position="11"/>
        <end position="24"/>
    </location>
</feature>
<comment type="caution">
    <text evidence="3">The sequence shown here is derived from an EMBL/GenBank/DDBJ whole genome shotgun (WGS) entry which is preliminary data.</text>
</comment>
<dbReference type="InterPro" id="IPR036047">
    <property type="entry name" value="F-box-like_dom_sf"/>
</dbReference>
<dbReference type="EMBL" id="RWGY01000013">
    <property type="protein sequence ID" value="TVU24448.1"/>
    <property type="molecule type" value="Genomic_DNA"/>
</dbReference>